<comment type="similarity">
    <text evidence="1 9 10">Belongs to the acetokinase family.</text>
</comment>
<keyword evidence="6 9" id="KW-0418">Kinase</keyword>
<feature type="site" description="Transition state stabilizer" evidence="9">
    <location>
        <position position="239"/>
    </location>
</feature>
<feature type="site" description="Transition state stabilizer" evidence="9">
    <location>
        <position position="179"/>
    </location>
</feature>
<evidence type="ECO:0000256" key="4">
    <source>
        <dbReference type="ARBA" id="ARBA00022723"/>
    </source>
</evidence>
<keyword evidence="4 9" id="KW-0479">Metal-binding</keyword>
<feature type="binding site" evidence="9">
    <location>
        <begin position="326"/>
        <end position="330"/>
    </location>
    <ligand>
        <name>ATP</name>
        <dbReference type="ChEBI" id="CHEBI:30616"/>
    </ligand>
</feature>
<dbReference type="PROSITE" id="PS01075">
    <property type="entry name" value="ACETATE_KINASE_1"/>
    <property type="match status" value="1"/>
</dbReference>
<evidence type="ECO:0000256" key="2">
    <source>
        <dbReference type="ARBA" id="ARBA00022490"/>
    </source>
</evidence>
<dbReference type="PRINTS" id="PR00471">
    <property type="entry name" value="ACETATEKNASE"/>
</dbReference>
<dbReference type="InterPro" id="IPR004372">
    <property type="entry name" value="Ac/propionate_kinase"/>
</dbReference>
<dbReference type="InterPro" id="IPR043129">
    <property type="entry name" value="ATPase_NBD"/>
</dbReference>
<comment type="subcellular location">
    <subcellularLocation>
        <location evidence="9">Cytoplasm</location>
    </subcellularLocation>
</comment>
<keyword evidence="5 9" id="KW-0547">Nucleotide-binding</keyword>
<keyword evidence="2 9" id="KW-0963">Cytoplasm</keyword>
<comment type="caution">
    <text evidence="11">The sequence shown here is derived from an EMBL/GenBank/DDBJ whole genome shotgun (WGS) entry which is preliminary data.</text>
</comment>
<dbReference type="EMBL" id="BSOS01000033">
    <property type="protein sequence ID" value="GLR66646.1"/>
    <property type="molecule type" value="Genomic_DNA"/>
</dbReference>
<keyword evidence="12" id="KW-1185">Reference proteome</keyword>
<comment type="cofactor">
    <cofactor evidence="9">
        <name>Mg(2+)</name>
        <dbReference type="ChEBI" id="CHEBI:18420"/>
    </cofactor>
    <cofactor evidence="9">
        <name>Mn(2+)</name>
        <dbReference type="ChEBI" id="CHEBI:29035"/>
    </cofactor>
    <text evidence="9">Mg(2+). Can also accept Mn(2+).</text>
</comment>
<dbReference type="InterPro" id="IPR000890">
    <property type="entry name" value="Aliphatic_acid_kin_short-chain"/>
</dbReference>
<keyword evidence="3 9" id="KW-0808">Transferase</keyword>
<dbReference type="PANTHER" id="PTHR21060">
    <property type="entry name" value="ACETATE KINASE"/>
    <property type="match status" value="1"/>
</dbReference>
<feature type="binding site" evidence="9">
    <location>
        <begin position="206"/>
        <end position="210"/>
    </location>
    <ligand>
        <name>ATP</name>
        <dbReference type="ChEBI" id="CHEBI:30616"/>
    </ligand>
</feature>
<comment type="pathway">
    <text evidence="9">Metabolic intermediate biosynthesis; acetyl-CoA biosynthesis; acetyl-CoA from acetate: step 1/2.</text>
</comment>
<dbReference type="EC" id="2.7.2.1" evidence="9"/>
<evidence type="ECO:0000256" key="9">
    <source>
        <dbReference type="HAMAP-Rule" id="MF_00020"/>
    </source>
</evidence>
<name>A0ABQ6A708_9PROT</name>
<dbReference type="PROSITE" id="PS01076">
    <property type="entry name" value="ACETATE_KINASE_2"/>
    <property type="match status" value="1"/>
</dbReference>
<dbReference type="Gene3D" id="3.30.420.40">
    <property type="match status" value="2"/>
</dbReference>
<protein>
    <recommendedName>
        <fullName evidence="9">Acetate kinase</fullName>
        <ecNumber evidence="9">2.7.2.1</ecNumber>
    </recommendedName>
    <alternativeName>
        <fullName evidence="9">Acetokinase</fullName>
    </alternativeName>
</protein>
<evidence type="ECO:0000256" key="8">
    <source>
        <dbReference type="ARBA" id="ARBA00022842"/>
    </source>
</evidence>
<evidence type="ECO:0000256" key="1">
    <source>
        <dbReference type="ARBA" id="ARBA00008748"/>
    </source>
</evidence>
<dbReference type="InterPro" id="IPR023865">
    <property type="entry name" value="Aliphatic_acid_kinase_CS"/>
</dbReference>
<dbReference type="SUPFAM" id="SSF53067">
    <property type="entry name" value="Actin-like ATPase domain"/>
    <property type="match status" value="2"/>
</dbReference>
<keyword evidence="8 9" id="KW-0460">Magnesium</keyword>
<feature type="active site" description="Proton donor/acceptor" evidence="9">
    <location>
        <position position="148"/>
    </location>
</feature>
<accession>A0ABQ6A708</accession>
<organism evidence="11 12">
    <name type="scientific">Acidocella aquatica</name>
    <dbReference type="NCBI Taxonomy" id="1922313"/>
    <lineage>
        <taxon>Bacteria</taxon>
        <taxon>Pseudomonadati</taxon>
        <taxon>Pseudomonadota</taxon>
        <taxon>Alphaproteobacteria</taxon>
        <taxon>Acetobacterales</taxon>
        <taxon>Acidocellaceae</taxon>
        <taxon>Acidocella</taxon>
    </lineage>
</organism>
<comment type="catalytic activity">
    <reaction evidence="9">
        <text>acetate + ATP = acetyl phosphate + ADP</text>
        <dbReference type="Rhea" id="RHEA:11352"/>
        <dbReference type="ChEBI" id="CHEBI:22191"/>
        <dbReference type="ChEBI" id="CHEBI:30089"/>
        <dbReference type="ChEBI" id="CHEBI:30616"/>
        <dbReference type="ChEBI" id="CHEBI:456216"/>
        <dbReference type="EC" id="2.7.2.1"/>
    </reaction>
</comment>
<dbReference type="PANTHER" id="PTHR21060:SF21">
    <property type="entry name" value="ACETATE KINASE"/>
    <property type="match status" value="1"/>
</dbReference>
<evidence type="ECO:0000256" key="7">
    <source>
        <dbReference type="ARBA" id="ARBA00022840"/>
    </source>
</evidence>
<evidence type="ECO:0000256" key="5">
    <source>
        <dbReference type="ARBA" id="ARBA00022741"/>
    </source>
</evidence>
<dbReference type="NCBIfam" id="TIGR00016">
    <property type="entry name" value="ackA"/>
    <property type="match status" value="1"/>
</dbReference>
<comment type="subunit">
    <text evidence="9">Homodimer.</text>
</comment>
<evidence type="ECO:0000313" key="11">
    <source>
        <dbReference type="EMBL" id="GLR66646.1"/>
    </source>
</evidence>
<dbReference type="Proteomes" id="UP001156641">
    <property type="component" value="Unassembled WGS sequence"/>
</dbReference>
<evidence type="ECO:0000313" key="12">
    <source>
        <dbReference type="Proteomes" id="UP001156641"/>
    </source>
</evidence>
<dbReference type="HAMAP" id="MF_00020">
    <property type="entry name" value="Acetate_kinase"/>
    <property type="match status" value="1"/>
</dbReference>
<keyword evidence="7 9" id="KW-0067">ATP-binding</keyword>
<dbReference type="RefSeq" id="WP_284257352.1">
    <property type="nucleotide sequence ID" value="NZ_BSOS01000033.1"/>
</dbReference>
<dbReference type="PIRSF" id="PIRSF000722">
    <property type="entry name" value="Acetate_prop_kin"/>
    <property type="match status" value="1"/>
</dbReference>
<comment type="function">
    <text evidence="9">Catalyzes the formation of acetyl phosphate from acetate and ATP. Can also catalyze the reverse reaction.</text>
</comment>
<evidence type="ECO:0000256" key="10">
    <source>
        <dbReference type="RuleBase" id="RU003835"/>
    </source>
</evidence>
<feature type="binding site" evidence="9">
    <location>
        <position position="16"/>
    </location>
    <ligand>
        <name>ATP</name>
        <dbReference type="ChEBI" id="CHEBI:30616"/>
    </ligand>
</feature>
<feature type="binding site" evidence="9">
    <location>
        <begin position="281"/>
        <end position="283"/>
    </location>
    <ligand>
        <name>ATP</name>
        <dbReference type="ChEBI" id="CHEBI:30616"/>
    </ligand>
</feature>
<feature type="binding site" evidence="9">
    <location>
        <position position="9"/>
    </location>
    <ligand>
        <name>Mg(2+)</name>
        <dbReference type="ChEBI" id="CHEBI:18420"/>
    </ligand>
</feature>
<reference evidence="12" key="1">
    <citation type="journal article" date="2019" name="Int. J. Syst. Evol. Microbiol.">
        <title>The Global Catalogue of Microorganisms (GCM) 10K type strain sequencing project: providing services to taxonomists for standard genome sequencing and annotation.</title>
        <authorList>
            <consortium name="The Broad Institute Genomics Platform"/>
            <consortium name="The Broad Institute Genome Sequencing Center for Infectious Disease"/>
            <person name="Wu L."/>
            <person name="Ma J."/>
        </authorList>
    </citation>
    <scope>NUCLEOTIDE SEQUENCE [LARGE SCALE GENOMIC DNA]</scope>
    <source>
        <strain evidence="12">NBRC 112502</strain>
    </source>
</reference>
<dbReference type="Pfam" id="PF00871">
    <property type="entry name" value="Acetate_kinase"/>
    <property type="match status" value="1"/>
</dbReference>
<feature type="binding site" evidence="9">
    <location>
        <position position="377"/>
    </location>
    <ligand>
        <name>Mg(2+)</name>
        <dbReference type="ChEBI" id="CHEBI:18420"/>
    </ligand>
</feature>
<gene>
    <name evidence="9 11" type="primary">ackA</name>
    <name evidence="11" type="ORF">GCM10010909_13260</name>
</gene>
<feature type="binding site" evidence="9">
    <location>
        <position position="91"/>
    </location>
    <ligand>
        <name>substrate</name>
    </ligand>
</feature>
<sequence>MPDAILTLNAGSSSIKFALFETGPDLIRIAAGEVENIGAAPHLCIHTGGKLALEHTWPDHAPLTHEDLLGALLDWVDTHLGEDRLIACGHRIVHGGGRFTAPIRLTAATLSELETFVALAPLHQPHNLAAVRAVMALRPGLAQTGSFDTAFHHTLPEAAARFALPRHFYDEGVRRYGFHGLSYEYIASRLPVVAPGLARGRVIVAHLGNGASLCAMAGGKSVDTSMGFTALDGLMMGTRAGAIDPGVLLYLMQSRGMNAEALTTLLYKQSGLLGVSGLSGDVRTLLASPAPEAAEALTLFAATAARHIAGLITSLGGLDGLIFTAGIGEHAPEIRAAICARLGWLGLALAPEANAANAPLISTAASGVEVRVIPADEEAMLATHCREVIGAGGRLRPVRPG</sequence>
<evidence type="ECO:0000256" key="6">
    <source>
        <dbReference type="ARBA" id="ARBA00022777"/>
    </source>
</evidence>
<dbReference type="GO" id="GO:0016301">
    <property type="term" value="F:kinase activity"/>
    <property type="evidence" value="ECO:0007669"/>
    <property type="project" value="UniProtKB-KW"/>
</dbReference>
<evidence type="ECO:0000256" key="3">
    <source>
        <dbReference type="ARBA" id="ARBA00022679"/>
    </source>
</evidence>
<proteinExistence type="inferred from homology"/>